<reference evidence="7 8" key="1">
    <citation type="journal article" date="2007" name="Nature">
        <title>Evolution of genes and genomes on the Drosophila phylogeny.</title>
        <authorList>
            <consortium name="Drosophila 12 Genomes Consortium"/>
            <person name="Clark A.G."/>
            <person name="Eisen M.B."/>
            <person name="Smith D.R."/>
            <person name="Bergman C.M."/>
            <person name="Oliver B."/>
            <person name="Markow T.A."/>
            <person name="Kaufman T.C."/>
            <person name="Kellis M."/>
            <person name="Gelbart W."/>
            <person name="Iyer V.N."/>
            <person name="Pollard D.A."/>
            <person name="Sackton T.B."/>
            <person name="Larracuente A.M."/>
            <person name="Singh N.D."/>
            <person name="Abad J.P."/>
            <person name="Abt D.N."/>
            <person name="Adryan B."/>
            <person name="Aguade M."/>
            <person name="Akashi H."/>
            <person name="Anderson W.W."/>
            <person name="Aquadro C.F."/>
            <person name="Ardell D.H."/>
            <person name="Arguello R."/>
            <person name="Artieri C.G."/>
            <person name="Barbash D.A."/>
            <person name="Barker D."/>
            <person name="Barsanti P."/>
            <person name="Batterham P."/>
            <person name="Batzoglou S."/>
            <person name="Begun D."/>
            <person name="Bhutkar A."/>
            <person name="Blanco E."/>
            <person name="Bosak S.A."/>
            <person name="Bradley R.K."/>
            <person name="Brand A.D."/>
            <person name="Brent M.R."/>
            <person name="Brooks A.N."/>
            <person name="Brown R.H."/>
            <person name="Butlin R.K."/>
            <person name="Caggese C."/>
            <person name="Calvi B.R."/>
            <person name="Bernardo de Carvalho A."/>
            <person name="Caspi A."/>
            <person name="Castrezana S."/>
            <person name="Celniker S.E."/>
            <person name="Chang J.L."/>
            <person name="Chapple C."/>
            <person name="Chatterji S."/>
            <person name="Chinwalla A."/>
            <person name="Civetta A."/>
            <person name="Clifton S.W."/>
            <person name="Comeron J.M."/>
            <person name="Costello J.C."/>
            <person name="Coyne J.A."/>
            <person name="Daub J."/>
            <person name="David R.G."/>
            <person name="Delcher A.L."/>
            <person name="Delehaunty K."/>
            <person name="Do C.B."/>
            <person name="Ebling H."/>
            <person name="Edwards K."/>
            <person name="Eickbush T."/>
            <person name="Evans J.D."/>
            <person name="Filipski A."/>
            <person name="Findeiss S."/>
            <person name="Freyhult E."/>
            <person name="Fulton L."/>
            <person name="Fulton R."/>
            <person name="Garcia A.C."/>
            <person name="Gardiner A."/>
            <person name="Garfield D.A."/>
            <person name="Garvin B.E."/>
            <person name="Gibson G."/>
            <person name="Gilbert D."/>
            <person name="Gnerre S."/>
            <person name="Godfrey J."/>
            <person name="Good R."/>
            <person name="Gotea V."/>
            <person name="Gravely B."/>
            <person name="Greenberg A.J."/>
            <person name="Griffiths-Jones S."/>
            <person name="Gross S."/>
            <person name="Guigo R."/>
            <person name="Gustafson E.A."/>
            <person name="Haerty W."/>
            <person name="Hahn M.W."/>
            <person name="Halligan D.L."/>
            <person name="Halpern A.L."/>
            <person name="Halter G.M."/>
            <person name="Han M.V."/>
            <person name="Heger A."/>
            <person name="Hillier L."/>
            <person name="Hinrichs A.S."/>
            <person name="Holmes I."/>
            <person name="Hoskins R.A."/>
            <person name="Hubisz M.J."/>
            <person name="Hultmark D."/>
            <person name="Huntley M.A."/>
            <person name="Jaffe D.B."/>
            <person name="Jagadeeshan S."/>
            <person name="Jeck W.R."/>
            <person name="Johnson J."/>
            <person name="Jones C.D."/>
            <person name="Jordan W.C."/>
            <person name="Karpen G.H."/>
            <person name="Kataoka E."/>
            <person name="Keightley P.D."/>
            <person name="Kheradpour P."/>
            <person name="Kirkness E.F."/>
            <person name="Koerich L.B."/>
            <person name="Kristiansen K."/>
            <person name="Kudrna D."/>
            <person name="Kulathinal R.J."/>
            <person name="Kumar S."/>
            <person name="Kwok R."/>
            <person name="Lander E."/>
            <person name="Langley C.H."/>
            <person name="Lapoint R."/>
            <person name="Lazzaro B.P."/>
            <person name="Lee S.J."/>
            <person name="Levesque L."/>
            <person name="Li R."/>
            <person name="Lin C.F."/>
            <person name="Lin M.F."/>
            <person name="Lindblad-Toh K."/>
            <person name="Llopart A."/>
            <person name="Long M."/>
            <person name="Low L."/>
            <person name="Lozovsky E."/>
            <person name="Lu J."/>
            <person name="Luo M."/>
            <person name="Machado C.A."/>
            <person name="Makalowski W."/>
            <person name="Marzo M."/>
            <person name="Matsuda M."/>
            <person name="Matzkin L."/>
            <person name="McAllister B."/>
            <person name="McBride C.S."/>
            <person name="McKernan B."/>
            <person name="McKernan K."/>
            <person name="Mendez-Lago M."/>
            <person name="Minx P."/>
            <person name="Mollenhauer M.U."/>
            <person name="Montooth K."/>
            <person name="Mount S.M."/>
            <person name="Mu X."/>
            <person name="Myers E."/>
            <person name="Negre B."/>
            <person name="Newfeld S."/>
            <person name="Nielsen R."/>
            <person name="Noor M.A."/>
            <person name="O'Grady P."/>
            <person name="Pachter L."/>
            <person name="Papaceit M."/>
            <person name="Parisi M.J."/>
            <person name="Parisi M."/>
            <person name="Parts L."/>
            <person name="Pedersen J.S."/>
            <person name="Pesole G."/>
            <person name="Phillippy A.M."/>
            <person name="Ponting C.P."/>
            <person name="Pop M."/>
            <person name="Porcelli D."/>
            <person name="Powell J.R."/>
            <person name="Prohaska S."/>
            <person name="Pruitt K."/>
            <person name="Puig M."/>
            <person name="Quesneville H."/>
            <person name="Ram K.R."/>
            <person name="Rand D."/>
            <person name="Rasmussen M.D."/>
            <person name="Reed L.K."/>
            <person name="Reenan R."/>
            <person name="Reily A."/>
            <person name="Remington K.A."/>
            <person name="Rieger T.T."/>
            <person name="Ritchie M.G."/>
            <person name="Robin C."/>
            <person name="Rogers Y.H."/>
            <person name="Rohde C."/>
            <person name="Rozas J."/>
            <person name="Rubenfield M.J."/>
            <person name="Ruiz A."/>
            <person name="Russo S."/>
            <person name="Salzberg S.L."/>
            <person name="Sanchez-Gracia A."/>
            <person name="Saranga D.J."/>
            <person name="Sato H."/>
            <person name="Schaeffer S.W."/>
            <person name="Schatz M.C."/>
            <person name="Schlenke T."/>
            <person name="Schwartz R."/>
            <person name="Segarra C."/>
            <person name="Singh R.S."/>
            <person name="Sirot L."/>
            <person name="Sirota M."/>
            <person name="Sisneros N.B."/>
            <person name="Smith C.D."/>
            <person name="Smith T.F."/>
            <person name="Spieth J."/>
            <person name="Stage D.E."/>
            <person name="Stark A."/>
            <person name="Stephan W."/>
            <person name="Strausberg R.L."/>
            <person name="Strempel S."/>
            <person name="Sturgill D."/>
            <person name="Sutton G."/>
            <person name="Sutton G.G."/>
            <person name="Tao W."/>
            <person name="Teichmann S."/>
            <person name="Tobari Y.N."/>
            <person name="Tomimura Y."/>
            <person name="Tsolas J.M."/>
            <person name="Valente V.L."/>
            <person name="Venter E."/>
            <person name="Venter J.C."/>
            <person name="Vicario S."/>
            <person name="Vieira F.G."/>
            <person name="Vilella A.J."/>
            <person name="Villasante A."/>
            <person name="Walenz B."/>
            <person name="Wang J."/>
            <person name="Wasserman M."/>
            <person name="Watts T."/>
            <person name="Wilson D."/>
            <person name="Wilson R.K."/>
            <person name="Wing R.A."/>
            <person name="Wolfner M.F."/>
            <person name="Wong A."/>
            <person name="Wong G.K."/>
            <person name="Wu C.I."/>
            <person name="Wu G."/>
            <person name="Yamamoto D."/>
            <person name="Yang H.P."/>
            <person name="Yang S.P."/>
            <person name="Yorke J.A."/>
            <person name="Yoshida K."/>
            <person name="Zdobnov E."/>
            <person name="Zhang P."/>
            <person name="Zhang Y."/>
            <person name="Zimin A.V."/>
            <person name="Baldwin J."/>
            <person name="Abdouelleil A."/>
            <person name="Abdulkadir J."/>
            <person name="Abebe A."/>
            <person name="Abera B."/>
            <person name="Abreu J."/>
            <person name="Acer S.C."/>
            <person name="Aftuck L."/>
            <person name="Alexander A."/>
            <person name="An P."/>
            <person name="Anderson E."/>
            <person name="Anderson S."/>
            <person name="Arachi H."/>
            <person name="Azer M."/>
            <person name="Bachantsang P."/>
            <person name="Barry A."/>
            <person name="Bayul T."/>
            <person name="Berlin A."/>
            <person name="Bessette D."/>
            <person name="Bloom T."/>
            <person name="Blye J."/>
            <person name="Boguslavskiy L."/>
            <person name="Bonnet C."/>
            <person name="Boukhgalter B."/>
            <person name="Bourzgui I."/>
            <person name="Brown A."/>
            <person name="Cahill P."/>
            <person name="Channer S."/>
            <person name="Cheshatsang Y."/>
            <person name="Chuda L."/>
            <person name="Citroen M."/>
            <person name="Collymore A."/>
            <person name="Cooke P."/>
            <person name="Costello M."/>
            <person name="D'Aco K."/>
            <person name="Daza R."/>
            <person name="De Haan G."/>
            <person name="DeGray S."/>
            <person name="DeMaso C."/>
            <person name="Dhargay N."/>
            <person name="Dooley K."/>
            <person name="Dooley E."/>
            <person name="Doricent M."/>
            <person name="Dorje P."/>
            <person name="Dorjee K."/>
            <person name="Dupes A."/>
            <person name="Elong R."/>
            <person name="Falk J."/>
            <person name="Farina A."/>
            <person name="Faro S."/>
            <person name="Ferguson D."/>
            <person name="Fisher S."/>
            <person name="Foley C.D."/>
            <person name="Franke A."/>
            <person name="Friedrich D."/>
            <person name="Gadbois L."/>
            <person name="Gearin G."/>
            <person name="Gearin C.R."/>
            <person name="Giannoukos G."/>
            <person name="Goode T."/>
            <person name="Graham J."/>
            <person name="Grandbois E."/>
            <person name="Grewal S."/>
            <person name="Gyaltsen K."/>
            <person name="Hafez N."/>
            <person name="Hagos B."/>
            <person name="Hall J."/>
            <person name="Henson C."/>
            <person name="Hollinger A."/>
            <person name="Honan T."/>
            <person name="Huard M.D."/>
            <person name="Hughes L."/>
            <person name="Hurhula B."/>
            <person name="Husby M.E."/>
            <person name="Kamat A."/>
            <person name="Kanga B."/>
            <person name="Kashin S."/>
            <person name="Khazanovich D."/>
            <person name="Kisner P."/>
            <person name="Lance K."/>
            <person name="Lara M."/>
            <person name="Lee W."/>
            <person name="Lennon N."/>
            <person name="Letendre F."/>
            <person name="LeVine R."/>
            <person name="Lipovsky A."/>
            <person name="Liu X."/>
            <person name="Liu J."/>
            <person name="Liu S."/>
            <person name="Lokyitsang T."/>
            <person name="Lokyitsang Y."/>
            <person name="Lubonja R."/>
            <person name="Lui A."/>
            <person name="MacDonald P."/>
            <person name="Magnisalis V."/>
            <person name="Maru K."/>
            <person name="Matthews C."/>
            <person name="McCusker W."/>
            <person name="McDonough S."/>
            <person name="Mehta T."/>
            <person name="Meldrim J."/>
            <person name="Meneus L."/>
            <person name="Mihai O."/>
            <person name="Mihalev A."/>
            <person name="Mihova T."/>
            <person name="Mittelman R."/>
            <person name="Mlenga V."/>
            <person name="Montmayeur A."/>
            <person name="Mulrain L."/>
            <person name="Navidi A."/>
            <person name="Naylor J."/>
            <person name="Negash T."/>
            <person name="Nguyen T."/>
            <person name="Nguyen N."/>
            <person name="Nicol R."/>
            <person name="Norbu C."/>
            <person name="Norbu N."/>
            <person name="Novod N."/>
            <person name="O'Neill B."/>
            <person name="Osman S."/>
            <person name="Markiewicz E."/>
            <person name="Oyono O.L."/>
            <person name="Patti C."/>
            <person name="Phunkhang P."/>
            <person name="Pierre F."/>
            <person name="Priest M."/>
            <person name="Raghuraman S."/>
            <person name="Rege F."/>
            <person name="Reyes R."/>
            <person name="Rise C."/>
            <person name="Rogov P."/>
            <person name="Ross K."/>
            <person name="Ryan E."/>
            <person name="Settipalli S."/>
            <person name="Shea T."/>
            <person name="Sherpa N."/>
            <person name="Shi L."/>
            <person name="Shih D."/>
            <person name="Sparrow T."/>
            <person name="Spaulding J."/>
            <person name="Stalker J."/>
            <person name="Stange-Thomann N."/>
            <person name="Stavropoulos S."/>
            <person name="Stone C."/>
            <person name="Strader C."/>
            <person name="Tesfaye S."/>
            <person name="Thomson T."/>
            <person name="Thoulutsang Y."/>
            <person name="Thoulutsang D."/>
            <person name="Topham K."/>
            <person name="Topping I."/>
            <person name="Tsamla T."/>
            <person name="Vassiliev H."/>
            <person name="Vo A."/>
            <person name="Wangchuk T."/>
            <person name="Wangdi T."/>
            <person name="Weiand M."/>
            <person name="Wilkinson J."/>
            <person name="Wilson A."/>
            <person name="Yadav S."/>
            <person name="Young G."/>
            <person name="Yu Q."/>
            <person name="Zembek L."/>
            <person name="Zhong D."/>
            <person name="Zimmer A."/>
            <person name="Zwirko Z."/>
            <person name="Jaffe D.B."/>
            <person name="Alvarez P."/>
            <person name="Brockman W."/>
            <person name="Butler J."/>
            <person name="Chin C."/>
            <person name="Gnerre S."/>
            <person name="Grabherr M."/>
            <person name="Kleber M."/>
            <person name="Mauceli E."/>
            <person name="MacCallum I."/>
        </authorList>
    </citation>
    <scope>NUCLEOTIDE SEQUENCE [LARGE SCALE GENOMIC DNA]</scope>
    <source>
        <strain evidence="8">Tucson 15081-1352.22</strain>
    </source>
</reference>
<gene>
    <name evidence="7" type="primary">Dmoj\GI22613</name>
    <name evidence="7" type="ORF">Dmoj_GI22613</name>
</gene>
<evidence type="ECO:0000256" key="6">
    <source>
        <dbReference type="SAM" id="SignalP"/>
    </source>
</evidence>
<dbReference type="SMR" id="B4KB34"/>
<dbReference type="PROSITE" id="PS51450">
    <property type="entry name" value="LRR"/>
    <property type="match status" value="2"/>
</dbReference>
<keyword evidence="5" id="KW-0472">Membrane</keyword>
<evidence type="ECO:0000256" key="5">
    <source>
        <dbReference type="SAM" id="Phobius"/>
    </source>
</evidence>
<keyword evidence="5" id="KW-1133">Transmembrane helix</keyword>
<dbReference type="SUPFAM" id="SSF52058">
    <property type="entry name" value="L domain-like"/>
    <property type="match status" value="1"/>
</dbReference>
<dbReference type="PANTHER" id="PTHR24373:SF275">
    <property type="entry name" value="TIR DOMAIN-CONTAINING PROTEIN"/>
    <property type="match status" value="1"/>
</dbReference>
<sequence>MLSCCCRCRCCCWLLTMIAFSVASETRCLKHAYDMRAPLRIAAQFLILLLLLALTTVQARTEDKDELQVYSEDYPADTTEATTEETTEASTERTNKMRLVHVLSLQEQCDIRQGSGRCKGFNFGEPEELAFFELSTQVRIASDGATYELGEKQPLATLIMENSTFVNFPLHLFYELPLLSELDMRHCRIEHVSWECFLAADKLKILLLSENAISELGENVFNYATGLEFLFLSNNQLSRLHPDTFKGLHQLRHLDLNDNRLEELPEGLFADLSMLHHLTIANNRLRSISNDLLAKNARLQTIILQGNHLRQLGEYAFSSAPKLLVLDVSHNEPLEVLVLNLSSGYLLASNCSLRRVNIFGVVNNVDLGDNHVQELYFTASEALEDLVLRNNSLVQLATLSRVPRLRRLNVANNPNLRELPSEWETPKLERLDLSNTGLEQLPNAVLRGMPQLRKLNVSVNKISDIDPRSFQHLSQLTHFFIHANNWNCYNLKQVMEMLIEEHGITYVPDRVDDKFPGIYINGIACMYRLPESEQLQVESDSNLPLSASSSHSFSSASMEYREDSEVEKLRQEFKSVVQHMESKFDSVFAQLKVLNAKMRKLEHINSTLFSKMTITV</sequence>
<feature type="signal peptide" evidence="6">
    <location>
        <begin position="1"/>
        <end position="23"/>
    </location>
</feature>
<dbReference type="InterPro" id="IPR050328">
    <property type="entry name" value="Dev_Immune_Receptor"/>
</dbReference>
<dbReference type="InParanoid" id="B4KB34"/>
<dbReference type="FunCoup" id="B4KB34">
    <property type="interactions" value="20"/>
</dbReference>
<dbReference type="PANTHER" id="PTHR24373">
    <property type="entry name" value="SLIT RELATED LEUCINE-RICH REPEAT NEURONAL PROTEIN"/>
    <property type="match status" value="1"/>
</dbReference>
<dbReference type="EMBL" id="CH933806">
    <property type="protein sequence ID" value="EDW15738.2"/>
    <property type="molecule type" value="Genomic_DNA"/>
</dbReference>
<dbReference type="Proteomes" id="UP000009192">
    <property type="component" value="Unassembled WGS sequence"/>
</dbReference>
<dbReference type="InterPro" id="IPR001611">
    <property type="entry name" value="Leu-rich_rpt"/>
</dbReference>
<evidence type="ECO:0000256" key="2">
    <source>
        <dbReference type="ARBA" id="ARBA00022729"/>
    </source>
</evidence>
<dbReference type="OrthoDB" id="676979at2759"/>
<dbReference type="SMART" id="SM00364">
    <property type="entry name" value="LRR_BAC"/>
    <property type="match status" value="5"/>
</dbReference>
<accession>B4KB34</accession>
<dbReference type="AlphaFoldDB" id="B4KB34"/>
<feature type="region of interest" description="Disordered" evidence="4">
    <location>
        <begin position="69"/>
        <end position="92"/>
    </location>
</feature>
<dbReference type="InterPro" id="IPR003591">
    <property type="entry name" value="Leu-rich_rpt_typical-subtyp"/>
</dbReference>
<keyword evidence="3" id="KW-0677">Repeat</keyword>
<proteinExistence type="predicted"/>
<dbReference type="SMART" id="SM00369">
    <property type="entry name" value="LRR_TYP"/>
    <property type="match status" value="9"/>
</dbReference>
<evidence type="ECO:0000313" key="7">
    <source>
        <dbReference type="EMBL" id="EDW15738.2"/>
    </source>
</evidence>
<dbReference type="InterPro" id="IPR032675">
    <property type="entry name" value="LRR_dom_sf"/>
</dbReference>
<dbReference type="Pfam" id="PF13855">
    <property type="entry name" value="LRR_8"/>
    <property type="match status" value="2"/>
</dbReference>
<keyword evidence="8" id="KW-1185">Reference proteome</keyword>
<dbReference type="KEGG" id="dmo:Dmoj_GI22613"/>
<name>B4KB34_DROMO</name>
<protein>
    <submittedName>
        <fullName evidence="7">Uncharacterized protein</fullName>
    </submittedName>
</protein>
<dbReference type="eggNOG" id="KOG0619">
    <property type="taxonomic scope" value="Eukaryota"/>
</dbReference>
<keyword evidence="1" id="KW-0433">Leucine-rich repeat</keyword>
<organism evidence="7 8">
    <name type="scientific">Drosophila mojavensis</name>
    <name type="common">Fruit fly</name>
    <dbReference type="NCBI Taxonomy" id="7230"/>
    <lineage>
        <taxon>Eukaryota</taxon>
        <taxon>Metazoa</taxon>
        <taxon>Ecdysozoa</taxon>
        <taxon>Arthropoda</taxon>
        <taxon>Hexapoda</taxon>
        <taxon>Insecta</taxon>
        <taxon>Pterygota</taxon>
        <taxon>Neoptera</taxon>
        <taxon>Endopterygota</taxon>
        <taxon>Diptera</taxon>
        <taxon>Brachycera</taxon>
        <taxon>Muscomorpha</taxon>
        <taxon>Ephydroidea</taxon>
        <taxon>Drosophilidae</taxon>
        <taxon>Drosophila</taxon>
    </lineage>
</organism>
<evidence type="ECO:0000256" key="3">
    <source>
        <dbReference type="ARBA" id="ARBA00022737"/>
    </source>
</evidence>
<keyword evidence="2 6" id="KW-0732">Signal</keyword>
<keyword evidence="5" id="KW-0812">Transmembrane</keyword>
<evidence type="ECO:0000313" key="8">
    <source>
        <dbReference type="Proteomes" id="UP000009192"/>
    </source>
</evidence>
<feature type="chain" id="PRO_5006456394" evidence="6">
    <location>
        <begin position="24"/>
        <end position="616"/>
    </location>
</feature>
<evidence type="ECO:0000256" key="4">
    <source>
        <dbReference type="SAM" id="MobiDB-lite"/>
    </source>
</evidence>
<feature type="transmembrane region" description="Helical" evidence="5">
    <location>
        <begin position="38"/>
        <end position="57"/>
    </location>
</feature>
<dbReference type="Gene3D" id="3.80.10.10">
    <property type="entry name" value="Ribonuclease Inhibitor"/>
    <property type="match status" value="2"/>
</dbReference>
<dbReference type="HOGENOM" id="CLU_468746_0_0_1"/>
<evidence type="ECO:0000256" key="1">
    <source>
        <dbReference type="ARBA" id="ARBA00022614"/>
    </source>
</evidence>